<organism evidence="2">
    <name type="scientific">mine drainage metagenome</name>
    <dbReference type="NCBI Taxonomy" id="410659"/>
    <lineage>
        <taxon>unclassified sequences</taxon>
        <taxon>metagenomes</taxon>
        <taxon>ecological metagenomes</taxon>
    </lineage>
</organism>
<dbReference type="SMART" id="SM00257">
    <property type="entry name" value="LysM"/>
    <property type="match status" value="1"/>
</dbReference>
<dbReference type="Pfam" id="PF01476">
    <property type="entry name" value="LysM"/>
    <property type="match status" value="1"/>
</dbReference>
<name>T1CXR6_9ZZZZ</name>
<comment type="caution">
    <text evidence="2">The sequence shown here is derived from an EMBL/GenBank/DDBJ whole genome shotgun (WGS) entry which is preliminary data.</text>
</comment>
<feature type="non-terminal residue" evidence="2">
    <location>
        <position position="233"/>
    </location>
</feature>
<reference evidence="2" key="2">
    <citation type="journal article" date="2014" name="ISME J.">
        <title>Microbial stratification in low pH oxic and suboxic macroscopic growths along an acid mine drainage.</title>
        <authorList>
            <person name="Mendez-Garcia C."/>
            <person name="Mesa V."/>
            <person name="Sprenger R.R."/>
            <person name="Richter M."/>
            <person name="Diez M.S."/>
            <person name="Solano J."/>
            <person name="Bargiela R."/>
            <person name="Golyshina O.V."/>
            <person name="Manteca A."/>
            <person name="Ramos J.L."/>
            <person name="Gallego J.R."/>
            <person name="Llorente I."/>
            <person name="Martins Dos Santos V.A."/>
            <person name="Jensen O.N."/>
            <person name="Pelaez A.I."/>
            <person name="Sanchez J."/>
            <person name="Ferrer M."/>
        </authorList>
    </citation>
    <scope>NUCLEOTIDE SEQUENCE</scope>
</reference>
<dbReference type="CDD" id="cd00118">
    <property type="entry name" value="LysM"/>
    <property type="match status" value="1"/>
</dbReference>
<accession>T1CXR6</accession>
<dbReference type="EMBL" id="AUZY01001416">
    <property type="protein sequence ID" value="EQD74930.1"/>
    <property type="molecule type" value="Genomic_DNA"/>
</dbReference>
<reference evidence="2" key="1">
    <citation type="submission" date="2013-08" db="EMBL/GenBank/DDBJ databases">
        <authorList>
            <person name="Mendez C."/>
            <person name="Richter M."/>
            <person name="Ferrer M."/>
            <person name="Sanchez J."/>
        </authorList>
    </citation>
    <scope>NUCLEOTIDE SEQUENCE</scope>
</reference>
<proteinExistence type="predicted"/>
<sequence>EYTVQAGDTLQSIAQTVYGNANLWYVIADANAISVDSSGNAINLIAGTTLKLPAVSNEQNSSQTFTPYNPLKLIGSTTPALAYIPPPPSGHCNTLADLIVVAITAAVTYETMGATSGLLESELGATGSLMTSAAIGGTAGSAAGQLTGDALGVSSGYSLGRALTQGLANGLTAGLTTGLQASGLSALEQGGQLTALGNLADGAGSYAAGVAAAAIVGEPTQFSWAGMAAAALA</sequence>
<dbReference type="InterPro" id="IPR018392">
    <property type="entry name" value="LysM"/>
</dbReference>
<feature type="domain" description="LysM" evidence="1">
    <location>
        <begin position="1"/>
        <end position="52"/>
    </location>
</feature>
<evidence type="ECO:0000313" key="2">
    <source>
        <dbReference type="EMBL" id="EQD74930.1"/>
    </source>
</evidence>
<feature type="non-terminal residue" evidence="2">
    <location>
        <position position="1"/>
    </location>
</feature>
<protein>
    <submittedName>
        <fullName evidence="2">Peptidoglycan-binding lysin domain protein</fullName>
    </submittedName>
</protein>
<dbReference type="Gene3D" id="3.10.350.10">
    <property type="entry name" value="LysM domain"/>
    <property type="match status" value="1"/>
</dbReference>
<gene>
    <name evidence="2" type="ORF">B1B_02395</name>
</gene>
<dbReference type="InterPro" id="IPR036779">
    <property type="entry name" value="LysM_dom_sf"/>
</dbReference>
<dbReference type="PROSITE" id="PS51782">
    <property type="entry name" value="LYSM"/>
    <property type="match status" value="1"/>
</dbReference>
<dbReference type="AlphaFoldDB" id="T1CXR6"/>
<evidence type="ECO:0000259" key="1">
    <source>
        <dbReference type="PROSITE" id="PS51782"/>
    </source>
</evidence>